<sequence>MDAMEHFTSYDATTLAFRTLGDGPPLLCLPGGPGRAAEYLGDLGGLSAHRTLILPDTRGTGASAIPADPASYRVDRLVTDVEALRRHLGLDRVDLLGHSAGGSLAMLYAAAHPERLRSLILVDPSFAGVGLPSDTGAREVIAARAGEPWHAEAVAAYDRMQSATTFAEAAPHRFAFEPLMYGRWDAAAQAHAAADPAQRALPVSEHYYKDYTPDTAELRRHLAALPCPVLLLTGEVDLWPTAESATAAASLFSDVTLAIQPGAGHYPWLDDPQAFTETVNGFLPPAG</sequence>
<dbReference type="PANTHER" id="PTHR43798">
    <property type="entry name" value="MONOACYLGLYCEROL LIPASE"/>
    <property type="match status" value="1"/>
</dbReference>
<dbReference type="SUPFAM" id="SSF53474">
    <property type="entry name" value="alpha/beta-Hydrolases"/>
    <property type="match status" value="1"/>
</dbReference>
<dbReference type="PANTHER" id="PTHR43798:SF27">
    <property type="entry name" value="HYDROLASE ALPHA_BETA HYDROLASE FOLD FAMILY"/>
    <property type="match status" value="1"/>
</dbReference>
<accession>A0ABY7QEB4</accession>
<evidence type="ECO:0000256" key="1">
    <source>
        <dbReference type="ARBA" id="ARBA00010088"/>
    </source>
</evidence>
<dbReference type="InterPro" id="IPR050266">
    <property type="entry name" value="AB_hydrolase_sf"/>
</dbReference>
<evidence type="ECO:0000259" key="3">
    <source>
        <dbReference type="Pfam" id="PF00561"/>
    </source>
</evidence>
<dbReference type="RefSeq" id="WP_270150218.1">
    <property type="nucleotide sequence ID" value="NZ_CP115450.1"/>
</dbReference>
<dbReference type="InterPro" id="IPR000073">
    <property type="entry name" value="AB_hydrolase_1"/>
</dbReference>
<keyword evidence="2 4" id="KW-0378">Hydrolase</keyword>
<dbReference type="InterPro" id="IPR002410">
    <property type="entry name" value="Peptidase_S33"/>
</dbReference>
<organism evidence="4 5">
    <name type="scientific">Kitasatospora cathayae</name>
    <dbReference type="NCBI Taxonomy" id="3004092"/>
    <lineage>
        <taxon>Bacteria</taxon>
        <taxon>Bacillati</taxon>
        <taxon>Actinomycetota</taxon>
        <taxon>Actinomycetes</taxon>
        <taxon>Kitasatosporales</taxon>
        <taxon>Streptomycetaceae</taxon>
        <taxon>Kitasatospora</taxon>
    </lineage>
</organism>
<dbReference type="GO" id="GO:0016787">
    <property type="term" value="F:hydrolase activity"/>
    <property type="evidence" value="ECO:0007669"/>
    <property type="project" value="UniProtKB-KW"/>
</dbReference>
<proteinExistence type="inferred from homology"/>
<dbReference type="EMBL" id="CP115450">
    <property type="protein sequence ID" value="WBP91063.1"/>
    <property type="molecule type" value="Genomic_DNA"/>
</dbReference>
<evidence type="ECO:0000313" key="5">
    <source>
        <dbReference type="Proteomes" id="UP001212821"/>
    </source>
</evidence>
<evidence type="ECO:0000256" key="2">
    <source>
        <dbReference type="ARBA" id="ARBA00022801"/>
    </source>
</evidence>
<protein>
    <submittedName>
        <fullName evidence="4">Alpha/beta hydrolase</fullName>
    </submittedName>
</protein>
<reference evidence="5" key="1">
    <citation type="submission" date="2022-12" db="EMBL/GenBank/DDBJ databases">
        <authorList>
            <person name="Mo P."/>
        </authorList>
    </citation>
    <scope>NUCLEOTIDE SEQUENCE [LARGE SCALE GENOMIC DNA]</scope>
    <source>
        <strain evidence="5">HUAS 3-15</strain>
    </source>
</reference>
<gene>
    <name evidence="4" type="ORF">O1G21_37805</name>
</gene>
<comment type="similarity">
    <text evidence="1">Belongs to the peptidase S33 family.</text>
</comment>
<dbReference type="Pfam" id="PF00561">
    <property type="entry name" value="Abhydrolase_1"/>
    <property type="match status" value="1"/>
</dbReference>
<dbReference type="Gene3D" id="3.40.50.1820">
    <property type="entry name" value="alpha/beta hydrolase"/>
    <property type="match status" value="1"/>
</dbReference>
<keyword evidence="5" id="KW-1185">Reference proteome</keyword>
<dbReference type="PRINTS" id="PR00793">
    <property type="entry name" value="PROAMNOPTASE"/>
</dbReference>
<feature type="domain" description="AB hydrolase-1" evidence="3">
    <location>
        <begin position="24"/>
        <end position="272"/>
    </location>
</feature>
<dbReference type="PRINTS" id="PR00111">
    <property type="entry name" value="ABHYDROLASE"/>
</dbReference>
<dbReference type="InterPro" id="IPR029058">
    <property type="entry name" value="AB_hydrolase_fold"/>
</dbReference>
<evidence type="ECO:0000313" key="4">
    <source>
        <dbReference type="EMBL" id="WBP91063.1"/>
    </source>
</evidence>
<name>A0ABY7QEB4_9ACTN</name>
<dbReference type="Proteomes" id="UP001212821">
    <property type="component" value="Chromosome"/>
</dbReference>